<evidence type="ECO:0000313" key="2">
    <source>
        <dbReference type="EMBL" id="MEW9306278.1"/>
    </source>
</evidence>
<comment type="caution">
    <text evidence="2">The sequence shown here is derived from an EMBL/GenBank/DDBJ whole genome shotgun (WGS) entry which is preliminary data.</text>
</comment>
<keyword evidence="1" id="KW-1133">Transmembrane helix</keyword>
<evidence type="ECO:0000256" key="1">
    <source>
        <dbReference type="SAM" id="Phobius"/>
    </source>
</evidence>
<name>A0ABV3PM86_9HYPH</name>
<dbReference type="Proteomes" id="UP001555786">
    <property type="component" value="Unassembled WGS sequence"/>
</dbReference>
<dbReference type="RefSeq" id="WP_367624082.1">
    <property type="nucleotide sequence ID" value="NZ_JBFNQD010000003.1"/>
</dbReference>
<dbReference type="EMBL" id="JBFNQD010000003">
    <property type="protein sequence ID" value="MEW9306278.1"/>
    <property type="molecule type" value="Genomic_DNA"/>
</dbReference>
<evidence type="ECO:0000313" key="3">
    <source>
        <dbReference type="Proteomes" id="UP001555786"/>
    </source>
</evidence>
<organism evidence="2 3">
    <name type="scientific">Labrys neptuniae</name>
    <dbReference type="NCBI Taxonomy" id="376174"/>
    <lineage>
        <taxon>Bacteria</taxon>
        <taxon>Pseudomonadati</taxon>
        <taxon>Pseudomonadota</taxon>
        <taxon>Alphaproteobacteria</taxon>
        <taxon>Hyphomicrobiales</taxon>
        <taxon>Xanthobacteraceae</taxon>
        <taxon>Labrys</taxon>
    </lineage>
</organism>
<accession>A0ABV3PM86</accession>
<keyword evidence="1" id="KW-0472">Membrane</keyword>
<gene>
    <name evidence="2" type="ORF">ABXS05_12060</name>
</gene>
<keyword evidence="1" id="KW-0812">Transmembrane</keyword>
<sequence length="147" mass="15639">MAPTGKQHERSLALGALVSPWTVPAGLPLLFVVLDLLAGGQDGIPDSQIAGVFAAFLMFGLPFTYAVTLILVMPVALWLRRKQSLSSARLCLWCILLGPITMYGYAWLLGGRPGELLEPEGLLLSAAYGLASGIVFCLVSGIRLVAR</sequence>
<keyword evidence="3" id="KW-1185">Reference proteome</keyword>
<protein>
    <recommendedName>
        <fullName evidence="4">DUF2569 domain-containing protein</fullName>
    </recommendedName>
</protein>
<feature type="transmembrane region" description="Helical" evidence="1">
    <location>
        <begin position="90"/>
        <end position="110"/>
    </location>
</feature>
<feature type="transmembrane region" description="Helical" evidence="1">
    <location>
        <begin position="49"/>
        <end position="78"/>
    </location>
</feature>
<feature type="transmembrane region" description="Helical" evidence="1">
    <location>
        <begin position="12"/>
        <end position="37"/>
    </location>
</feature>
<feature type="transmembrane region" description="Helical" evidence="1">
    <location>
        <begin position="122"/>
        <end position="146"/>
    </location>
</feature>
<reference evidence="2 3" key="1">
    <citation type="submission" date="2024-07" db="EMBL/GenBank/DDBJ databases">
        <title>Description of Labrys sedimenti sp. nov., isolated from a diclofenac-degrading enrichment culture.</title>
        <authorList>
            <person name="Tancsics A."/>
            <person name="Csepanyi A."/>
        </authorList>
    </citation>
    <scope>NUCLEOTIDE SEQUENCE [LARGE SCALE GENOMIC DNA]</scope>
    <source>
        <strain evidence="2 3">LMG 23578</strain>
    </source>
</reference>
<proteinExistence type="predicted"/>
<evidence type="ECO:0008006" key="4">
    <source>
        <dbReference type="Google" id="ProtNLM"/>
    </source>
</evidence>